<feature type="domain" description="Phosphoribosyltransferase" evidence="6">
    <location>
        <begin position="55"/>
        <end position="200"/>
    </location>
</feature>
<comment type="function">
    <text evidence="4">Regulates the transcription of the pyrimidine nucleotide (pyr) operon in response to exogenous pyrimidines.</text>
</comment>
<reference evidence="7 8" key="1">
    <citation type="journal article" date="2019" name="Int. J. Syst. Evol. Microbiol.">
        <title>The Global Catalogue of Microorganisms (GCM) 10K type strain sequencing project: providing services to taxonomists for standard genome sequencing and annotation.</title>
        <authorList>
            <consortium name="The Broad Institute Genomics Platform"/>
            <consortium name="The Broad Institute Genome Sequencing Center for Infectious Disease"/>
            <person name="Wu L."/>
            <person name="Ma J."/>
        </authorList>
    </citation>
    <scope>NUCLEOTIDE SEQUENCE [LARGE SCALE GENOMIC DNA]</scope>
    <source>
        <strain evidence="7 8">JCM 15313</strain>
    </source>
</reference>
<comment type="similarity">
    <text evidence="1 4">Belongs to the purine/pyrimidine phosphoribosyltransferase family. PyrR subfamily.</text>
</comment>
<evidence type="ECO:0000256" key="2">
    <source>
        <dbReference type="ARBA" id="ARBA00023015"/>
    </source>
</evidence>
<comment type="catalytic activity">
    <reaction evidence="4">
        <text>UMP + diphosphate = 5-phospho-alpha-D-ribose 1-diphosphate + uracil</text>
        <dbReference type="Rhea" id="RHEA:13017"/>
        <dbReference type="ChEBI" id="CHEBI:17568"/>
        <dbReference type="ChEBI" id="CHEBI:33019"/>
        <dbReference type="ChEBI" id="CHEBI:57865"/>
        <dbReference type="ChEBI" id="CHEBI:58017"/>
        <dbReference type="EC" id="2.4.2.9"/>
    </reaction>
</comment>
<feature type="short sequence motif" description="PRPP-binding" evidence="4">
    <location>
        <begin position="149"/>
        <end position="161"/>
    </location>
</feature>
<proteinExistence type="inferred from homology"/>
<evidence type="ECO:0000313" key="8">
    <source>
        <dbReference type="Proteomes" id="UP001501585"/>
    </source>
</evidence>
<dbReference type="EMBL" id="BAAAPC010000003">
    <property type="protein sequence ID" value="GAA1985645.1"/>
    <property type="molecule type" value="Genomic_DNA"/>
</dbReference>
<dbReference type="CDD" id="cd06223">
    <property type="entry name" value="PRTases_typeI"/>
    <property type="match status" value="1"/>
</dbReference>
<keyword evidence="2 4" id="KW-0805">Transcription regulation</keyword>
<dbReference type="GO" id="GO:0016757">
    <property type="term" value="F:glycosyltransferase activity"/>
    <property type="evidence" value="ECO:0007669"/>
    <property type="project" value="UniProtKB-KW"/>
</dbReference>
<gene>
    <name evidence="4 7" type="primary">pyrR</name>
    <name evidence="7" type="ORF">GCM10009799_08840</name>
</gene>
<evidence type="ECO:0000259" key="6">
    <source>
        <dbReference type="Pfam" id="PF00156"/>
    </source>
</evidence>
<evidence type="ECO:0000313" key="7">
    <source>
        <dbReference type="EMBL" id="GAA1985645.1"/>
    </source>
</evidence>
<keyword evidence="4" id="KW-0808">Transferase</keyword>
<dbReference type="InterPro" id="IPR050137">
    <property type="entry name" value="PyrR_bifunctional"/>
</dbReference>
<protein>
    <recommendedName>
        <fullName evidence="4">Bifunctional protein PyrR</fullName>
    </recommendedName>
    <domain>
        <recommendedName>
            <fullName evidence="4">Pyrimidine operon regulatory protein</fullName>
        </recommendedName>
    </domain>
    <domain>
        <recommendedName>
            <fullName evidence="4">Uracil phosphoribosyltransferase</fullName>
            <shortName evidence="4">UPRTase</shortName>
            <ecNumber evidence="4">2.4.2.9</ecNumber>
        </recommendedName>
    </domain>
</protein>
<accession>A0ABN2SFP0</accession>
<dbReference type="InterPro" id="IPR000836">
    <property type="entry name" value="PRTase_dom"/>
</dbReference>
<dbReference type="SUPFAM" id="SSF53271">
    <property type="entry name" value="PRTase-like"/>
    <property type="match status" value="1"/>
</dbReference>
<name>A0ABN2SFP0_9ACTN</name>
<dbReference type="Proteomes" id="UP001501585">
    <property type="component" value="Unassembled WGS sequence"/>
</dbReference>
<comment type="caution">
    <text evidence="7">The sequence shown here is derived from an EMBL/GenBank/DDBJ whole genome shotgun (WGS) entry which is preliminary data.</text>
</comment>
<keyword evidence="8" id="KW-1185">Reference proteome</keyword>
<evidence type="ECO:0000256" key="3">
    <source>
        <dbReference type="ARBA" id="ARBA00023163"/>
    </source>
</evidence>
<evidence type="ECO:0000256" key="4">
    <source>
        <dbReference type="HAMAP-Rule" id="MF_01219"/>
    </source>
</evidence>
<dbReference type="NCBIfam" id="NF003549">
    <property type="entry name" value="PRK05205.1-5"/>
    <property type="match status" value="1"/>
</dbReference>
<comment type="function">
    <text evidence="4">Also displays a weak uracil phosphoribosyltransferase activity which is not physiologically significant.</text>
</comment>
<feature type="region of interest" description="Disordered" evidence="5">
    <location>
        <begin position="36"/>
        <end position="56"/>
    </location>
</feature>
<dbReference type="PANTHER" id="PTHR11608">
    <property type="entry name" value="BIFUNCTIONAL PROTEIN PYRR"/>
    <property type="match status" value="1"/>
</dbReference>
<evidence type="ECO:0000256" key="5">
    <source>
        <dbReference type="SAM" id="MobiDB-lite"/>
    </source>
</evidence>
<sequence length="238" mass="25958">MAALVAWGRTTSFNYLFSEAGKGVTTLCAQKRTEGDAWTAHAEGPPKPADHGDSKTVLEGPEIQRALTRIAHEVLERTKGGEDVTLLGIPTRGVPLARRLAQRIERVEERTVPWGSLDITMYRDDLRLAPARALGRTDIPAEGIDGRLVVLVDDVLFSGRTVRAALDALNDLGRPRAVQLATLVDRGHRELPIRADYVGKNLPTSLRENVTVLLDELDGRDAVMLGPAKPRPGAEDDH</sequence>
<organism evidence="7 8">
    <name type="scientific">Nocardiopsis rhodophaea</name>
    <dbReference type="NCBI Taxonomy" id="280238"/>
    <lineage>
        <taxon>Bacteria</taxon>
        <taxon>Bacillati</taxon>
        <taxon>Actinomycetota</taxon>
        <taxon>Actinomycetes</taxon>
        <taxon>Streptosporangiales</taxon>
        <taxon>Nocardiopsidaceae</taxon>
        <taxon>Nocardiopsis</taxon>
    </lineage>
</organism>
<dbReference type="Gene3D" id="3.40.50.2020">
    <property type="match status" value="1"/>
</dbReference>
<dbReference type="EC" id="2.4.2.9" evidence="4"/>
<evidence type="ECO:0000256" key="1">
    <source>
        <dbReference type="ARBA" id="ARBA00005565"/>
    </source>
</evidence>
<dbReference type="Pfam" id="PF00156">
    <property type="entry name" value="Pribosyltran"/>
    <property type="match status" value="1"/>
</dbReference>
<keyword evidence="3 4" id="KW-0804">Transcription</keyword>
<dbReference type="NCBIfam" id="NF003547">
    <property type="entry name" value="PRK05205.1-3"/>
    <property type="match status" value="1"/>
</dbReference>
<keyword evidence="4 7" id="KW-0328">Glycosyltransferase</keyword>
<dbReference type="HAMAP" id="MF_01219">
    <property type="entry name" value="PyrR"/>
    <property type="match status" value="1"/>
</dbReference>
<dbReference type="InterPro" id="IPR023050">
    <property type="entry name" value="PyrR"/>
</dbReference>
<dbReference type="InterPro" id="IPR029057">
    <property type="entry name" value="PRTase-like"/>
</dbReference>
<dbReference type="PANTHER" id="PTHR11608:SF0">
    <property type="entry name" value="BIFUNCTIONAL PROTEIN PYRR"/>
    <property type="match status" value="1"/>
</dbReference>